<dbReference type="STRING" id="479433.Caci_1031"/>
<sequence precursor="true">MRISTFLIPVALAAAMTAGCSASAKPAVATANAAPAKAAATTAGSTAGSTAAFGKCMRANGVDMPDPKDSQTLIAQGSGVNPDSPVFKKAMTACTQYLPNGGQPPAQDPAVTAQMLKFAKCMRDHGVAMPDPSANGSSMIQQGSGIDPTDPKFKAAQTACQSLLPNGMVQGGQVHAGQGAGNP</sequence>
<dbReference type="HOGENOM" id="CLU_121458_1_0_11"/>
<organism evidence="2 3">
    <name type="scientific">Catenulispora acidiphila (strain DSM 44928 / JCM 14897 / NBRC 102108 / NRRL B-24433 / ID139908)</name>
    <dbReference type="NCBI Taxonomy" id="479433"/>
    <lineage>
        <taxon>Bacteria</taxon>
        <taxon>Bacillati</taxon>
        <taxon>Actinomycetota</taxon>
        <taxon>Actinomycetes</taxon>
        <taxon>Catenulisporales</taxon>
        <taxon>Catenulisporaceae</taxon>
        <taxon>Catenulispora</taxon>
    </lineage>
</organism>
<accession>C7Q497</accession>
<feature type="signal peptide" evidence="1">
    <location>
        <begin position="1"/>
        <end position="24"/>
    </location>
</feature>
<protein>
    <recommendedName>
        <fullName evidence="4">Lipoprotein</fullName>
    </recommendedName>
</protein>
<dbReference type="Proteomes" id="UP000000851">
    <property type="component" value="Chromosome"/>
</dbReference>
<dbReference type="AlphaFoldDB" id="C7Q497"/>
<dbReference type="PROSITE" id="PS51257">
    <property type="entry name" value="PROKAR_LIPOPROTEIN"/>
    <property type="match status" value="1"/>
</dbReference>
<dbReference type="eggNOG" id="ENOG50335GQ">
    <property type="taxonomic scope" value="Bacteria"/>
</dbReference>
<name>C7Q497_CATAD</name>
<gene>
    <name evidence="2" type="ordered locus">Caci_1031</name>
</gene>
<evidence type="ECO:0000313" key="2">
    <source>
        <dbReference type="EMBL" id="ACU69957.1"/>
    </source>
</evidence>
<dbReference type="InParanoid" id="C7Q497"/>
<evidence type="ECO:0000313" key="3">
    <source>
        <dbReference type="Proteomes" id="UP000000851"/>
    </source>
</evidence>
<evidence type="ECO:0000256" key="1">
    <source>
        <dbReference type="SAM" id="SignalP"/>
    </source>
</evidence>
<feature type="chain" id="PRO_5039684026" description="Lipoprotein" evidence="1">
    <location>
        <begin position="25"/>
        <end position="183"/>
    </location>
</feature>
<keyword evidence="3" id="KW-1185">Reference proteome</keyword>
<evidence type="ECO:0008006" key="4">
    <source>
        <dbReference type="Google" id="ProtNLM"/>
    </source>
</evidence>
<dbReference type="EMBL" id="CP001700">
    <property type="protein sequence ID" value="ACU69957.1"/>
    <property type="molecule type" value="Genomic_DNA"/>
</dbReference>
<keyword evidence="1" id="KW-0732">Signal</keyword>
<reference evidence="2 3" key="1">
    <citation type="journal article" date="2009" name="Stand. Genomic Sci.">
        <title>Complete genome sequence of Catenulispora acidiphila type strain (ID 139908).</title>
        <authorList>
            <person name="Copeland A."/>
            <person name="Lapidus A."/>
            <person name="Glavina Del Rio T."/>
            <person name="Nolan M."/>
            <person name="Lucas S."/>
            <person name="Chen F."/>
            <person name="Tice H."/>
            <person name="Cheng J.F."/>
            <person name="Bruce D."/>
            <person name="Goodwin L."/>
            <person name="Pitluck S."/>
            <person name="Mikhailova N."/>
            <person name="Pati A."/>
            <person name="Ivanova N."/>
            <person name="Mavromatis K."/>
            <person name="Chen A."/>
            <person name="Palaniappan K."/>
            <person name="Chain P."/>
            <person name="Land M."/>
            <person name="Hauser L."/>
            <person name="Chang Y.J."/>
            <person name="Jeffries C.D."/>
            <person name="Chertkov O."/>
            <person name="Brettin T."/>
            <person name="Detter J.C."/>
            <person name="Han C."/>
            <person name="Ali Z."/>
            <person name="Tindall B.J."/>
            <person name="Goker M."/>
            <person name="Bristow J."/>
            <person name="Eisen J.A."/>
            <person name="Markowitz V."/>
            <person name="Hugenholtz P."/>
            <person name="Kyrpides N.C."/>
            <person name="Klenk H.P."/>
        </authorList>
    </citation>
    <scope>NUCLEOTIDE SEQUENCE [LARGE SCALE GENOMIC DNA]</scope>
    <source>
        <strain evidence="3">DSM 44928 / JCM 14897 / NBRC 102108 / NRRL B-24433 / ID139908</strain>
    </source>
</reference>
<proteinExistence type="predicted"/>
<dbReference type="KEGG" id="cai:Caci_1031"/>